<evidence type="ECO:0000313" key="1">
    <source>
        <dbReference type="EMBL" id="GAA4362435.1"/>
    </source>
</evidence>
<evidence type="ECO:0000313" key="2">
    <source>
        <dbReference type="Proteomes" id="UP001501153"/>
    </source>
</evidence>
<dbReference type="PANTHER" id="PTHR36452">
    <property type="entry name" value="CHROMOSOME 12, WHOLE GENOME SHOTGUN SEQUENCE"/>
    <property type="match status" value="1"/>
</dbReference>
<sequence>MLMQIKPLFSFLTELSNNNDRAWFQAHKATYNQLRAQFELDVEFWARELAQADEALAGPGARKSVFRIYRDVRFSNNKDPYKTHFSAFFTASSKDVDSPSYYVQLGPNGQTLAAAGLYQPEKAQLAAVRQEIDYNAEPLYDLLAQPGFRRFFPAMGGDKLKKAPAGYPADHPDIDLLKHKSFVVSHELPDAAALAQADLRSYVAEVFRTAVPFCNYLREALG</sequence>
<dbReference type="PANTHER" id="PTHR36452:SF1">
    <property type="entry name" value="DUF2461 DOMAIN-CONTAINING PROTEIN"/>
    <property type="match status" value="1"/>
</dbReference>
<reference evidence="2" key="1">
    <citation type="journal article" date="2019" name="Int. J. Syst. Evol. Microbiol.">
        <title>The Global Catalogue of Microorganisms (GCM) 10K type strain sequencing project: providing services to taxonomists for standard genome sequencing and annotation.</title>
        <authorList>
            <consortium name="The Broad Institute Genomics Platform"/>
            <consortium name="The Broad Institute Genome Sequencing Center for Infectious Disease"/>
            <person name="Wu L."/>
            <person name="Ma J."/>
        </authorList>
    </citation>
    <scope>NUCLEOTIDE SEQUENCE [LARGE SCALE GENOMIC DNA]</scope>
    <source>
        <strain evidence="2">JCM 17923</strain>
    </source>
</reference>
<dbReference type="InterPro" id="IPR015996">
    <property type="entry name" value="UCP028451"/>
</dbReference>
<dbReference type="Pfam" id="PF09365">
    <property type="entry name" value="DUF2461"/>
    <property type="match status" value="1"/>
</dbReference>
<dbReference type="InterPro" id="IPR012808">
    <property type="entry name" value="CHP02453"/>
</dbReference>
<dbReference type="EMBL" id="BAABGZ010000065">
    <property type="protein sequence ID" value="GAA4362435.1"/>
    <property type="molecule type" value="Genomic_DNA"/>
</dbReference>
<accession>A0ABP8ILL4</accession>
<keyword evidence="2" id="KW-1185">Reference proteome</keyword>
<dbReference type="PIRSF" id="PIRSF028451">
    <property type="entry name" value="UCP028451"/>
    <property type="match status" value="1"/>
</dbReference>
<dbReference type="NCBIfam" id="TIGR02453">
    <property type="entry name" value="TIGR02453 family protein"/>
    <property type="match status" value="1"/>
</dbReference>
<dbReference type="Proteomes" id="UP001501153">
    <property type="component" value="Unassembled WGS sequence"/>
</dbReference>
<organism evidence="1 2">
    <name type="scientific">Hymenobacter saemangeumensis</name>
    <dbReference type="NCBI Taxonomy" id="1084522"/>
    <lineage>
        <taxon>Bacteria</taxon>
        <taxon>Pseudomonadati</taxon>
        <taxon>Bacteroidota</taxon>
        <taxon>Cytophagia</taxon>
        <taxon>Cytophagales</taxon>
        <taxon>Hymenobacteraceae</taxon>
        <taxon>Hymenobacter</taxon>
    </lineage>
</organism>
<gene>
    <name evidence="1" type="ORF">GCM10023185_30400</name>
</gene>
<proteinExistence type="predicted"/>
<comment type="caution">
    <text evidence="1">The sequence shown here is derived from an EMBL/GenBank/DDBJ whole genome shotgun (WGS) entry which is preliminary data.</text>
</comment>
<protein>
    <submittedName>
        <fullName evidence="1">DUF2461 domain-containing protein</fullName>
    </submittedName>
</protein>
<name>A0ABP8ILL4_9BACT</name>